<evidence type="ECO:0000259" key="3">
    <source>
        <dbReference type="Pfam" id="PF01433"/>
    </source>
</evidence>
<reference evidence="4" key="1">
    <citation type="submission" date="2020-04" db="EMBL/GenBank/DDBJ databases">
        <authorList>
            <person name="Zhang T."/>
        </authorList>
    </citation>
    <scope>NUCLEOTIDE SEQUENCE</scope>
    <source>
        <strain evidence="4">HKST-UBA01</strain>
    </source>
</reference>
<dbReference type="GO" id="GO:0008270">
    <property type="term" value="F:zinc ion binding"/>
    <property type="evidence" value="ECO:0007669"/>
    <property type="project" value="InterPro"/>
</dbReference>
<dbReference type="InterPro" id="IPR027268">
    <property type="entry name" value="Peptidase_M4/M1_CTD_sf"/>
</dbReference>
<dbReference type="AlphaFoldDB" id="A0A956RQJ6"/>
<proteinExistence type="predicted"/>
<evidence type="ECO:0000313" key="4">
    <source>
        <dbReference type="EMBL" id="MCA9727679.1"/>
    </source>
</evidence>
<dbReference type="InterPro" id="IPR034015">
    <property type="entry name" value="M1_LTA4H"/>
</dbReference>
<comment type="caution">
    <text evidence="4">The sequence shown here is derived from an EMBL/GenBank/DDBJ whole genome shotgun (WGS) entry which is preliminary data.</text>
</comment>
<keyword evidence="2" id="KW-0732">Signal</keyword>
<feature type="signal peptide" evidence="2">
    <location>
        <begin position="1"/>
        <end position="28"/>
    </location>
</feature>
<dbReference type="InterPro" id="IPR014782">
    <property type="entry name" value="Peptidase_M1_dom"/>
</dbReference>
<sequence>MNSASPGIRRILLVLGSTLLLVAPAVLAQEAGTSVRIKVGDTEPTFPPAELVGFENPQRAAIVHHLVSARVDPDRNRLEASDRLTIVHPAGIPATTPFSFLLWRDLALLEVSAVEGGDGASNDAIRLAFADRDRLQARSFWKRPPYDELGGYELARQVDLTLEGRSTWPETLAVTVQYAGTVLDSLHPPRVAYARSFDTTAGLIMKEGAFLAGSTFWIPSRPEEVYTFELRAEVPQGWRSVSQGRMATARDNGDWNFTRWICPHPMEEIYLVAGPWEEHHLRHGDVFAQTFTYADTDSSIYNRYLRGTGRYLDLYETEFGPYPFAKFALVENFWQTGFGMPSFTLLGDRVIRLPFILDTSYGHEILHNWWGNGVFVKSEEGNWCEGLTTYGADYAYKERESAAAAREYRLTALKNYLDYVSESEDVPLSGFRERHDFSTQAVGYSKSMMVFHQVRRALGTEAFQSGLQRFYHDFLWRRGSWRNLFESVAQELPRTAEQRAAWVSQQLDQWIERTGAPTIRLASADVVPASAHPKAGSGAGTAEWSVDVRVIQDVTGGEPYVLQVPVRVTGSSPDEIVEQTLDLTDAEGGMNVVCPFAPARVEVDPDFDVLRRLHREEIPASLSQVLGADSVLIVVADGQSAEMTRALQALAESWAKDQAAAVLAESDAAGHVPGTSAAEGDPAGHVPGTSVAKRTPEGASGKPFSVWFLGAGPMARAAIDRLDAVRSEKTEWSVDGGTFPATDSFVMSGPLSNEGAWGVVMPADPGVVEAIGRKVPHYGKYSYLVFEGETNVRKGVWKAGESPLARNLTVSASH</sequence>
<dbReference type="Proteomes" id="UP000697710">
    <property type="component" value="Unassembled WGS sequence"/>
</dbReference>
<dbReference type="PANTHER" id="PTHR45726">
    <property type="entry name" value="LEUKOTRIENE A-4 HYDROLASE"/>
    <property type="match status" value="1"/>
</dbReference>
<organism evidence="4 5">
    <name type="scientific">Eiseniibacteriota bacterium</name>
    <dbReference type="NCBI Taxonomy" id="2212470"/>
    <lineage>
        <taxon>Bacteria</taxon>
        <taxon>Candidatus Eiseniibacteriota</taxon>
    </lineage>
</organism>
<dbReference type="Pfam" id="PF01433">
    <property type="entry name" value="Peptidase_M1"/>
    <property type="match status" value="1"/>
</dbReference>
<dbReference type="SUPFAM" id="SSF55486">
    <property type="entry name" value="Metalloproteases ('zincins'), catalytic domain"/>
    <property type="match status" value="1"/>
</dbReference>
<dbReference type="EMBL" id="JAGQHR010000212">
    <property type="protein sequence ID" value="MCA9727679.1"/>
    <property type="molecule type" value="Genomic_DNA"/>
</dbReference>
<protein>
    <recommendedName>
        <fullName evidence="3">Peptidase M1 membrane alanine aminopeptidase domain-containing protein</fullName>
    </recommendedName>
</protein>
<feature type="region of interest" description="Disordered" evidence="1">
    <location>
        <begin position="671"/>
        <end position="697"/>
    </location>
</feature>
<reference evidence="4" key="2">
    <citation type="journal article" date="2021" name="Microbiome">
        <title>Successional dynamics and alternative stable states in a saline activated sludge microbial community over 9 years.</title>
        <authorList>
            <person name="Wang Y."/>
            <person name="Ye J."/>
            <person name="Ju F."/>
            <person name="Liu L."/>
            <person name="Boyd J.A."/>
            <person name="Deng Y."/>
            <person name="Parks D.H."/>
            <person name="Jiang X."/>
            <person name="Yin X."/>
            <person name="Woodcroft B.J."/>
            <person name="Tyson G.W."/>
            <person name="Hugenholtz P."/>
            <person name="Polz M.F."/>
            <person name="Zhang T."/>
        </authorList>
    </citation>
    <scope>NUCLEOTIDE SEQUENCE</scope>
    <source>
        <strain evidence="4">HKST-UBA01</strain>
    </source>
</reference>
<feature type="chain" id="PRO_5037974548" description="Peptidase M1 membrane alanine aminopeptidase domain-containing protein" evidence="2">
    <location>
        <begin position="29"/>
        <end position="814"/>
    </location>
</feature>
<accession>A0A956RQJ6</accession>
<dbReference type="PANTHER" id="PTHR45726:SF3">
    <property type="entry name" value="LEUKOTRIENE A-4 HYDROLASE"/>
    <property type="match status" value="1"/>
</dbReference>
<feature type="domain" description="Peptidase M1 membrane alanine aminopeptidase" evidence="3">
    <location>
        <begin position="363"/>
        <end position="491"/>
    </location>
</feature>
<dbReference type="GO" id="GO:0008237">
    <property type="term" value="F:metallopeptidase activity"/>
    <property type="evidence" value="ECO:0007669"/>
    <property type="project" value="InterPro"/>
</dbReference>
<gene>
    <name evidence="4" type="ORF">KC729_08345</name>
</gene>
<name>A0A956RQJ6_UNCEI</name>
<evidence type="ECO:0000256" key="2">
    <source>
        <dbReference type="SAM" id="SignalP"/>
    </source>
</evidence>
<evidence type="ECO:0000313" key="5">
    <source>
        <dbReference type="Proteomes" id="UP000697710"/>
    </source>
</evidence>
<evidence type="ECO:0000256" key="1">
    <source>
        <dbReference type="SAM" id="MobiDB-lite"/>
    </source>
</evidence>
<dbReference type="Gene3D" id="1.10.390.10">
    <property type="entry name" value="Neutral Protease Domain 2"/>
    <property type="match status" value="1"/>
</dbReference>